<evidence type="ECO:0000313" key="2">
    <source>
        <dbReference type="EMBL" id="PMK50324.1"/>
    </source>
</evidence>
<feature type="domain" description="KAP NTPase" evidence="1">
    <location>
        <begin position="21"/>
        <end position="312"/>
    </location>
</feature>
<reference evidence="2" key="2">
    <citation type="submission" date="2016-07" db="EMBL/GenBank/DDBJ databases">
        <authorList>
            <person name="Kauffman K."/>
            <person name="Arevalo P."/>
            <person name="Polz M.F."/>
        </authorList>
    </citation>
    <scope>NUCLEOTIDE SEQUENCE</scope>
    <source>
        <strain evidence="2">10N.261.52.F7</strain>
    </source>
</reference>
<dbReference type="PANTHER" id="PTHR22674">
    <property type="entry name" value="NTPASE, KAP FAMILY P-LOOP DOMAIN-CONTAINING 1"/>
    <property type="match status" value="1"/>
</dbReference>
<protein>
    <recommendedName>
        <fullName evidence="1">KAP NTPase domain-containing protein</fullName>
    </recommendedName>
</protein>
<dbReference type="InterPro" id="IPR027417">
    <property type="entry name" value="P-loop_NTPase"/>
</dbReference>
<dbReference type="Pfam" id="PF07693">
    <property type="entry name" value="KAP_NTPase"/>
    <property type="match status" value="1"/>
</dbReference>
<reference evidence="2" key="3">
    <citation type="journal article" date="2018" name="Nature">
        <title>A major lineage of non-tailed dsDNA viruses as unrecognized killers of marine bacteria.</title>
        <authorList>
            <person name="Kauffman K.M."/>
            <person name="Hussain F.A."/>
            <person name="Yang J."/>
            <person name="Arevalo P."/>
            <person name="Brown J.M."/>
            <person name="Chang W.K."/>
            <person name="VanInsberghe D."/>
            <person name="Elsherbini J."/>
            <person name="Sharma R.S."/>
            <person name="Cutler M.B."/>
            <person name="Kelly L."/>
            <person name="Polz M.F."/>
        </authorList>
    </citation>
    <scope>NUCLEOTIDE SEQUENCE</scope>
    <source>
        <strain evidence="2">10N.261.52.F7</strain>
    </source>
</reference>
<dbReference type="RefSeq" id="WP_102278477.1">
    <property type="nucleotide sequence ID" value="NZ_MCVM02000003.1"/>
</dbReference>
<dbReference type="EMBL" id="MCXM01000001">
    <property type="protein sequence ID" value="PMK50324.1"/>
    <property type="molecule type" value="Genomic_DNA"/>
</dbReference>
<accession>A0AB36XTW3</accession>
<gene>
    <name evidence="2" type="ORF">BCT99_02585</name>
</gene>
<proteinExistence type="predicted"/>
<organism evidence="2">
    <name type="scientific">Vibrio lentus</name>
    <dbReference type="NCBI Taxonomy" id="136468"/>
    <lineage>
        <taxon>Bacteria</taxon>
        <taxon>Pseudomonadati</taxon>
        <taxon>Pseudomonadota</taxon>
        <taxon>Gammaproteobacteria</taxon>
        <taxon>Vibrionales</taxon>
        <taxon>Vibrionaceae</taxon>
        <taxon>Vibrio</taxon>
    </lineage>
</organism>
<dbReference type="InterPro" id="IPR011646">
    <property type="entry name" value="KAP_P-loop"/>
</dbReference>
<dbReference type="SUPFAM" id="SSF52540">
    <property type="entry name" value="P-loop containing nucleoside triphosphate hydrolases"/>
    <property type="match status" value="1"/>
</dbReference>
<sequence length="706" mass="80073">MTNYNNDQPISSECDDKLNRKLFAQEIANLLILDDGDPCLTVSIEGQWGQGKTSILNMVQEAFSKTESHPIVVTYNAWVNGKSESLIQDFLIQFTAQLGLTDHTEESKKIAEELLSYSKLFSVAKLIPGVEPWGSLIENIFNSVGGATQSISNLKELNVTDKKAQVSKRLKRLNKPIVVIIDDIDRLTPEECFQVLRLVKAVADFPRTAFILAFEPSYLESVLASNKIDNSSEYIDKIVQLRIPLPTITSKDLDSLIDACFENDSSNFNLNYYEDDKDRLSYIYQRYLRYIITSPRDVNRVFNHFKFVYRLVKNQVCITDLFILSVISTKAHRIYSHIKSNPTLYSGKQNSGDLDYRNKEKALDLCKQQRSNIYKELGINEDNTYEDLLNVIFPSVNKKSYHPYQAYDADAAGRVDHINRLSTALHISTPRGSVSDQDVADFIESSGQNLDILNNAISNGSTKRFLEIFEIQYEKLDLNVLEKISIISVIIDILLSKGLLDGYKTLYTGFFVESSIYDSICRLFNLVLRETDDKENIILSAMNESTLLPFVANSIKRLNAQHSERNYESPWLEEKIVNDITSKYIIKAQEALISGVFNSKALEYYIMSPLWIYDEPIALSTIKSLEQRNVLRIGWLLIGNLGADSNKGNYLSVNFDKAKSVLDIKKLKQDAQALDLDQLTSENTAVVLSIIDGKAHYITDGEVVRD</sequence>
<comment type="caution">
    <text evidence="2">The sequence shown here is derived from an EMBL/GenBank/DDBJ whole genome shotgun (WGS) entry which is preliminary data.</text>
</comment>
<dbReference type="AlphaFoldDB" id="A0AB36XTW3"/>
<reference key="1">
    <citation type="submission" date="2016-07" db="EMBL/GenBank/DDBJ databases">
        <title>Nontailed viruses are major unrecognized killers of bacteria in the ocean.</title>
        <authorList>
            <person name="Kauffman K."/>
            <person name="Hussain F."/>
            <person name="Yang J."/>
            <person name="Arevalo P."/>
            <person name="Brown J."/>
            <person name="Cutler M."/>
            <person name="Kelly L."/>
            <person name="Polz M.F."/>
        </authorList>
    </citation>
    <scope>NUCLEOTIDE SEQUENCE [LARGE SCALE GENOMIC DNA]</scope>
    <source>
        <strain>10N.261.52.F7</strain>
    </source>
</reference>
<dbReference type="PANTHER" id="PTHR22674:SF6">
    <property type="entry name" value="NTPASE KAP FAMILY P-LOOP DOMAIN-CONTAINING PROTEIN 1"/>
    <property type="match status" value="1"/>
</dbReference>
<evidence type="ECO:0000259" key="1">
    <source>
        <dbReference type="Pfam" id="PF07693"/>
    </source>
</evidence>
<dbReference type="InterPro" id="IPR052754">
    <property type="entry name" value="NTPase_KAP_P-loop"/>
</dbReference>
<dbReference type="Gene3D" id="3.40.50.300">
    <property type="entry name" value="P-loop containing nucleotide triphosphate hydrolases"/>
    <property type="match status" value="1"/>
</dbReference>
<name>A0AB36XTW3_9VIBR</name>